<evidence type="ECO:0000256" key="1">
    <source>
        <dbReference type="SAM" id="Phobius"/>
    </source>
</evidence>
<keyword evidence="1" id="KW-1133">Transmembrane helix</keyword>
<evidence type="ECO:0000313" key="2">
    <source>
        <dbReference type="EMBL" id="HJD96553.1"/>
    </source>
</evidence>
<reference evidence="2" key="2">
    <citation type="submission" date="2021-09" db="EMBL/GenBank/DDBJ databases">
        <authorList>
            <person name="Gilroy R."/>
        </authorList>
    </citation>
    <scope>NUCLEOTIDE SEQUENCE</scope>
    <source>
        <strain evidence="2">ChiGjej2B2-19336</strain>
    </source>
</reference>
<dbReference type="RefSeq" id="WP_304120946.1">
    <property type="nucleotide sequence ID" value="NZ_DYZA01000050.1"/>
</dbReference>
<dbReference type="EMBL" id="DYZA01000050">
    <property type="protein sequence ID" value="HJD96553.1"/>
    <property type="molecule type" value="Genomic_DNA"/>
</dbReference>
<organism evidence="2 3">
    <name type="scientific">Mailhella massiliensis</name>
    <dbReference type="NCBI Taxonomy" id="1903261"/>
    <lineage>
        <taxon>Bacteria</taxon>
        <taxon>Pseudomonadati</taxon>
        <taxon>Thermodesulfobacteriota</taxon>
        <taxon>Desulfovibrionia</taxon>
        <taxon>Desulfovibrionales</taxon>
        <taxon>Desulfovibrionaceae</taxon>
        <taxon>Mailhella</taxon>
    </lineage>
</organism>
<feature type="non-terminal residue" evidence="2">
    <location>
        <position position="1"/>
    </location>
</feature>
<dbReference type="AlphaFoldDB" id="A0A921AVK6"/>
<comment type="caution">
    <text evidence="2">The sequence shown here is derived from an EMBL/GenBank/DDBJ whole genome shotgun (WGS) entry which is preliminary data.</text>
</comment>
<reference evidence="2" key="1">
    <citation type="journal article" date="2021" name="PeerJ">
        <title>Extensive microbial diversity within the chicken gut microbiome revealed by metagenomics and culture.</title>
        <authorList>
            <person name="Gilroy R."/>
            <person name="Ravi A."/>
            <person name="Getino M."/>
            <person name="Pursley I."/>
            <person name="Horton D.L."/>
            <person name="Alikhan N.F."/>
            <person name="Baker D."/>
            <person name="Gharbi K."/>
            <person name="Hall N."/>
            <person name="Watson M."/>
            <person name="Adriaenssens E.M."/>
            <person name="Foster-Nyarko E."/>
            <person name="Jarju S."/>
            <person name="Secka A."/>
            <person name="Antonio M."/>
            <person name="Oren A."/>
            <person name="Chaudhuri R.R."/>
            <person name="La Ragione R."/>
            <person name="Hildebrand F."/>
            <person name="Pallen M.J."/>
        </authorList>
    </citation>
    <scope>NUCLEOTIDE SEQUENCE</scope>
    <source>
        <strain evidence="2">ChiGjej2B2-19336</strain>
    </source>
</reference>
<feature type="transmembrane region" description="Helical" evidence="1">
    <location>
        <begin position="37"/>
        <end position="56"/>
    </location>
</feature>
<keyword evidence="1" id="KW-0472">Membrane</keyword>
<protein>
    <submittedName>
        <fullName evidence="2">Uncharacterized protein</fullName>
    </submittedName>
</protein>
<evidence type="ECO:0000313" key="3">
    <source>
        <dbReference type="Proteomes" id="UP000698963"/>
    </source>
</evidence>
<sequence length="81" mass="9076">DILFNILILFSKIANDHCPSMPCPMKGKAGETEKNMFFFNVLCLFFSGSLCIVICIPNIARHHARRPAVPASQRGENPVMR</sequence>
<dbReference type="Proteomes" id="UP000698963">
    <property type="component" value="Unassembled WGS sequence"/>
</dbReference>
<proteinExistence type="predicted"/>
<keyword evidence="1" id="KW-0812">Transmembrane</keyword>
<name>A0A921AVK6_9BACT</name>
<accession>A0A921AVK6</accession>
<gene>
    <name evidence="2" type="ORF">K8W16_02760</name>
</gene>